<proteinExistence type="predicted"/>
<gene>
    <name evidence="4" type="primary">LOC101493933</name>
</gene>
<feature type="compositionally biased region" description="Basic and acidic residues" evidence="1">
    <location>
        <begin position="266"/>
        <end position="287"/>
    </location>
</feature>
<dbReference type="SMART" id="SM00285">
    <property type="entry name" value="PBD"/>
    <property type="match status" value="1"/>
</dbReference>
<dbReference type="InterPro" id="IPR000095">
    <property type="entry name" value="CRIB_dom"/>
</dbReference>
<feature type="compositionally biased region" description="Basic and acidic residues" evidence="1">
    <location>
        <begin position="124"/>
        <end position="136"/>
    </location>
</feature>
<reference evidence="4" key="2">
    <citation type="submission" date="2025-08" db="UniProtKB">
        <authorList>
            <consortium name="RefSeq"/>
        </authorList>
    </citation>
    <scope>IDENTIFICATION</scope>
    <source>
        <tissue evidence="4">Etiolated seedlings</tissue>
    </source>
</reference>
<feature type="compositionally biased region" description="Basic and acidic residues" evidence="1">
    <location>
        <begin position="77"/>
        <end position="90"/>
    </location>
</feature>
<dbReference type="PaxDb" id="3827-XP_004493796.1"/>
<dbReference type="GeneID" id="101493933"/>
<sequence length="287" mass="32364">MSGDNKMKGLLKGLRFISQIFDNNEKQPEIQIGNPTDVKHVAHIGWDGPTENSPSWMNEYKSVPGLSSSAPLNMNGEMHRKGSDDSDSMRRGTRSMNHEGEEDTHELPLPKSSKQHSNSTTNIRESHAKEKSDKPRQQKRSSKHSTSNESINESKHTTEQITPMDIDSLQLQGNNNDLPPRIHPEKPKRTHSKKMKDAQGGSGSSKSRSKAQHRDHNSNEGSHSRSSSKSKELNSNERHQSRFSSKSRDHNSSEGHTSRSRNKHRQSQEDGQLERGSNEDILRNDQN</sequence>
<dbReference type="InterPro" id="IPR036936">
    <property type="entry name" value="CRIB_dom_sf"/>
</dbReference>
<organism evidence="3 4">
    <name type="scientific">Cicer arietinum</name>
    <name type="common">Chickpea</name>
    <name type="synonym">Garbanzo</name>
    <dbReference type="NCBI Taxonomy" id="3827"/>
    <lineage>
        <taxon>Eukaryota</taxon>
        <taxon>Viridiplantae</taxon>
        <taxon>Streptophyta</taxon>
        <taxon>Embryophyta</taxon>
        <taxon>Tracheophyta</taxon>
        <taxon>Spermatophyta</taxon>
        <taxon>Magnoliopsida</taxon>
        <taxon>eudicotyledons</taxon>
        <taxon>Gunneridae</taxon>
        <taxon>Pentapetalae</taxon>
        <taxon>rosids</taxon>
        <taxon>fabids</taxon>
        <taxon>Fabales</taxon>
        <taxon>Fabaceae</taxon>
        <taxon>Papilionoideae</taxon>
        <taxon>50 kb inversion clade</taxon>
        <taxon>NPAAA clade</taxon>
        <taxon>Hologalegina</taxon>
        <taxon>IRL clade</taxon>
        <taxon>Cicereae</taxon>
        <taxon>Cicer</taxon>
    </lineage>
</organism>
<evidence type="ECO:0000256" key="1">
    <source>
        <dbReference type="SAM" id="MobiDB-lite"/>
    </source>
</evidence>
<dbReference type="Gene3D" id="3.90.810.10">
    <property type="entry name" value="CRIB domain"/>
    <property type="match status" value="1"/>
</dbReference>
<feature type="domain" description="CRIB" evidence="2">
    <location>
        <begin position="32"/>
        <end position="45"/>
    </location>
</feature>
<dbReference type="STRING" id="3827.A0A1S2XSD6"/>
<feature type="compositionally biased region" description="Basic and acidic residues" evidence="1">
    <location>
        <begin position="229"/>
        <end position="257"/>
    </location>
</feature>
<evidence type="ECO:0000259" key="2">
    <source>
        <dbReference type="PROSITE" id="PS50108"/>
    </source>
</evidence>
<accession>A0A1S2XSD6</accession>
<dbReference type="CDD" id="cd00132">
    <property type="entry name" value="CRIB"/>
    <property type="match status" value="1"/>
</dbReference>
<dbReference type="PROSITE" id="PS50108">
    <property type="entry name" value="CRIB"/>
    <property type="match status" value="1"/>
</dbReference>
<dbReference type="Pfam" id="PF00786">
    <property type="entry name" value="PBD"/>
    <property type="match status" value="1"/>
</dbReference>
<name>A0A1S2XSD6_CICAR</name>
<evidence type="ECO:0000313" key="4">
    <source>
        <dbReference type="RefSeq" id="XP_004493796.1"/>
    </source>
</evidence>
<dbReference type="KEGG" id="cam:101493933"/>
<evidence type="ECO:0000313" key="3">
    <source>
        <dbReference type="Proteomes" id="UP000087171"/>
    </source>
</evidence>
<dbReference type="RefSeq" id="XP_004493796.1">
    <property type="nucleotide sequence ID" value="XM_004493739.3"/>
</dbReference>
<keyword evidence="3" id="KW-1185">Reference proteome</keyword>
<dbReference type="AlphaFoldDB" id="A0A1S2XSD6"/>
<dbReference type="PANTHER" id="PTHR46325:SF43">
    <property type="entry name" value="ROP-INTERACTIVE CRIB MOTIF PROTEIN"/>
    <property type="match status" value="1"/>
</dbReference>
<dbReference type="PANTHER" id="PTHR46325">
    <property type="entry name" value="CRIB DOMAIN-CONTAINING PROTEIN RIC8"/>
    <property type="match status" value="1"/>
</dbReference>
<reference evidence="3" key="1">
    <citation type="journal article" date="2013" name="Nat. Biotechnol.">
        <title>Draft genome sequence of chickpea (Cicer arietinum) provides a resource for trait improvement.</title>
        <authorList>
            <person name="Varshney R.K."/>
            <person name="Song C."/>
            <person name="Saxena R.K."/>
            <person name="Azam S."/>
            <person name="Yu S."/>
            <person name="Sharpe A.G."/>
            <person name="Cannon S."/>
            <person name="Baek J."/>
            <person name="Rosen B.D."/>
            <person name="Tar'an B."/>
            <person name="Millan T."/>
            <person name="Zhang X."/>
            <person name="Ramsay L.D."/>
            <person name="Iwata A."/>
            <person name="Wang Y."/>
            <person name="Nelson W."/>
            <person name="Farmer A.D."/>
            <person name="Gaur P.M."/>
            <person name="Soderlund C."/>
            <person name="Penmetsa R.V."/>
            <person name="Xu C."/>
            <person name="Bharti A.K."/>
            <person name="He W."/>
            <person name="Winter P."/>
            <person name="Zhao S."/>
            <person name="Hane J.K."/>
            <person name="Carrasquilla-Garcia N."/>
            <person name="Condie J.A."/>
            <person name="Upadhyaya H.D."/>
            <person name="Luo M.C."/>
            <person name="Thudi M."/>
            <person name="Gowda C.L."/>
            <person name="Singh N.P."/>
            <person name="Lichtenzveig J."/>
            <person name="Gali K.K."/>
            <person name="Rubio J."/>
            <person name="Nadarajan N."/>
            <person name="Dolezel J."/>
            <person name="Bansal K.C."/>
            <person name="Xu X."/>
            <person name="Edwards D."/>
            <person name="Zhang G."/>
            <person name="Kahl G."/>
            <person name="Gil J."/>
            <person name="Singh K.B."/>
            <person name="Datta S.K."/>
            <person name="Jackson S.A."/>
            <person name="Wang J."/>
            <person name="Cook D.R."/>
        </authorList>
    </citation>
    <scope>NUCLEOTIDE SEQUENCE [LARGE SCALE GENOMIC DNA]</scope>
    <source>
        <strain evidence="3">cv. CDC Frontier</strain>
    </source>
</reference>
<protein>
    <submittedName>
        <fullName evidence="4">CRIB domain-containing protein RIC7</fullName>
    </submittedName>
</protein>
<dbReference type="Proteomes" id="UP000087171">
    <property type="component" value="Chromosome Ca3"/>
</dbReference>
<dbReference type="OrthoDB" id="4206278at2759"/>
<dbReference type="eggNOG" id="ENOG502S2ZY">
    <property type="taxonomic scope" value="Eukaryota"/>
</dbReference>
<dbReference type="FunFam" id="3.90.810.10:FF:000029">
    <property type="entry name" value="Elongation factor Ts, mitochondrial"/>
    <property type="match status" value="1"/>
</dbReference>
<feature type="region of interest" description="Disordered" evidence="1">
    <location>
        <begin position="41"/>
        <end position="287"/>
    </location>
</feature>